<sequence length="521" mass="57614">MAVGCERRSCHILAFCGSERGPPGRAPPRLQLAALHSLWSRRASAISRSEKAPPGWAAPPKLRVAALHYLRKEMVRISTVNHAWTRKTVALPSFPPQNAAASLEDTLDDVLEADVNFDPRHWNLMEDGNIIWEKPPPQPNDAHKQSTLPGFCRESKSTGGPRRRPGQTRSKADEASASSLSTASLEGWGKAPSKSAIAFPSFVGTYGCQRAHPQVEHTPAMSEQAAELIANNREGLRAYGVQRAAEIEAMRTGPVSKPGPLISCMADMAARIGADDTAPIKQERSTLRDWLVTREENPEQPTSDARGESIEDTMGGSADEDDCAATNSKRQDVSMCVQSRPKTDAAGQSWFTTEKPLEQCRRAMAAGEDRILIVCDVSKHSGAKKYGSIRDPSALQDYVTRRKEMSLGHPNLYEGLTEGLPTKLYADIDLRTASRVEGAFERYKRHMDEVRDAFLVDVMGIPPESIRFECSEAHGDAADGGYKWSTHELLRGYYLEDFHARNEYKKAFEHFQKNLSAHLLH</sequence>
<dbReference type="AlphaFoldDB" id="A0A1Y1I2Y9"/>
<accession>A0A1Y1I2Y9</accession>
<dbReference type="Proteomes" id="UP000054558">
    <property type="component" value="Unassembled WGS sequence"/>
</dbReference>
<gene>
    <name evidence="2" type="ORF">KFL_001360020</name>
</gene>
<organism evidence="2 3">
    <name type="scientific">Klebsormidium nitens</name>
    <name type="common">Green alga</name>
    <name type="synonym">Ulothrix nitens</name>
    <dbReference type="NCBI Taxonomy" id="105231"/>
    <lineage>
        <taxon>Eukaryota</taxon>
        <taxon>Viridiplantae</taxon>
        <taxon>Streptophyta</taxon>
        <taxon>Klebsormidiophyceae</taxon>
        <taxon>Klebsormidiales</taxon>
        <taxon>Klebsormidiaceae</taxon>
        <taxon>Klebsormidium</taxon>
    </lineage>
</organism>
<feature type="region of interest" description="Disordered" evidence="1">
    <location>
        <begin position="292"/>
        <end position="336"/>
    </location>
</feature>
<keyword evidence="3" id="KW-1185">Reference proteome</keyword>
<dbReference type="EMBL" id="DF237085">
    <property type="protein sequence ID" value="GAQ83106.1"/>
    <property type="molecule type" value="Genomic_DNA"/>
</dbReference>
<name>A0A1Y1I2Y9_KLENI</name>
<reference evidence="2 3" key="1">
    <citation type="journal article" date="2014" name="Nat. Commun.">
        <title>Klebsormidium flaccidum genome reveals primary factors for plant terrestrial adaptation.</title>
        <authorList>
            <person name="Hori K."/>
            <person name="Maruyama F."/>
            <person name="Fujisawa T."/>
            <person name="Togashi T."/>
            <person name="Yamamoto N."/>
            <person name="Seo M."/>
            <person name="Sato S."/>
            <person name="Yamada T."/>
            <person name="Mori H."/>
            <person name="Tajima N."/>
            <person name="Moriyama T."/>
            <person name="Ikeuchi M."/>
            <person name="Watanabe M."/>
            <person name="Wada H."/>
            <person name="Kobayashi K."/>
            <person name="Saito M."/>
            <person name="Masuda T."/>
            <person name="Sasaki-Sekimoto Y."/>
            <person name="Mashiguchi K."/>
            <person name="Awai K."/>
            <person name="Shimojima M."/>
            <person name="Masuda S."/>
            <person name="Iwai M."/>
            <person name="Nobusawa T."/>
            <person name="Narise T."/>
            <person name="Kondo S."/>
            <person name="Saito H."/>
            <person name="Sato R."/>
            <person name="Murakawa M."/>
            <person name="Ihara Y."/>
            <person name="Oshima-Yamada Y."/>
            <person name="Ohtaka K."/>
            <person name="Satoh M."/>
            <person name="Sonobe K."/>
            <person name="Ishii M."/>
            <person name="Ohtani R."/>
            <person name="Kanamori-Sato M."/>
            <person name="Honoki R."/>
            <person name="Miyazaki D."/>
            <person name="Mochizuki H."/>
            <person name="Umetsu J."/>
            <person name="Higashi K."/>
            <person name="Shibata D."/>
            <person name="Kamiya Y."/>
            <person name="Sato N."/>
            <person name="Nakamura Y."/>
            <person name="Tabata S."/>
            <person name="Ida S."/>
            <person name="Kurokawa K."/>
            <person name="Ohta H."/>
        </authorList>
    </citation>
    <scope>NUCLEOTIDE SEQUENCE [LARGE SCALE GENOMIC DNA]</scope>
    <source>
        <strain evidence="2 3">NIES-2285</strain>
    </source>
</reference>
<feature type="region of interest" description="Disordered" evidence="1">
    <location>
        <begin position="130"/>
        <end position="187"/>
    </location>
</feature>
<evidence type="ECO:0000256" key="1">
    <source>
        <dbReference type="SAM" id="MobiDB-lite"/>
    </source>
</evidence>
<feature type="compositionally biased region" description="Low complexity" evidence="1">
    <location>
        <begin position="175"/>
        <end position="185"/>
    </location>
</feature>
<evidence type="ECO:0000313" key="3">
    <source>
        <dbReference type="Proteomes" id="UP000054558"/>
    </source>
</evidence>
<protein>
    <submittedName>
        <fullName evidence="2">Uncharacterized protein</fullName>
    </submittedName>
</protein>
<proteinExistence type="predicted"/>
<evidence type="ECO:0000313" key="2">
    <source>
        <dbReference type="EMBL" id="GAQ83106.1"/>
    </source>
</evidence>